<feature type="region of interest" description="Disordered" evidence="1">
    <location>
        <begin position="590"/>
        <end position="616"/>
    </location>
</feature>
<evidence type="ECO:0000256" key="1">
    <source>
        <dbReference type="SAM" id="MobiDB-lite"/>
    </source>
</evidence>
<evidence type="ECO:0000313" key="3">
    <source>
        <dbReference type="Proteomes" id="UP001141552"/>
    </source>
</evidence>
<protein>
    <submittedName>
        <fullName evidence="2">Uncharacterized protein</fullName>
    </submittedName>
</protein>
<dbReference type="OrthoDB" id="1296610at2759"/>
<reference evidence="2" key="2">
    <citation type="journal article" date="2023" name="Plants (Basel)">
        <title>Annotation of the Turnera subulata (Passifloraceae) Draft Genome Reveals the S-Locus Evolved after the Divergence of Turneroideae from Passifloroideae in a Stepwise Manner.</title>
        <authorList>
            <person name="Henning P.M."/>
            <person name="Roalson E.H."/>
            <person name="Mir W."/>
            <person name="McCubbin A.G."/>
            <person name="Shore J.S."/>
        </authorList>
    </citation>
    <scope>NUCLEOTIDE SEQUENCE</scope>
    <source>
        <strain evidence="2">F60SS</strain>
    </source>
</reference>
<feature type="compositionally biased region" description="Low complexity" evidence="1">
    <location>
        <begin position="460"/>
        <end position="543"/>
    </location>
</feature>
<organism evidence="2 3">
    <name type="scientific">Turnera subulata</name>
    <dbReference type="NCBI Taxonomy" id="218843"/>
    <lineage>
        <taxon>Eukaryota</taxon>
        <taxon>Viridiplantae</taxon>
        <taxon>Streptophyta</taxon>
        <taxon>Embryophyta</taxon>
        <taxon>Tracheophyta</taxon>
        <taxon>Spermatophyta</taxon>
        <taxon>Magnoliopsida</taxon>
        <taxon>eudicotyledons</taxon>
        <taxon>Gunneridae</taxon>
        <taxon>Pentapetalae</taxon>
        <taxon>rosids</taxon>
        <taxon>fabids</taxon>
        <taxon>Malpighiales</taxon>
        <taxon>Passifloraceae</taxon>
        <taxon>Turnera</taxon>
    </lineage>
</organism>
<name>A0A9Q0JD25_9ROSI</name>
<dbReference type="Proteomes" id="UP001141552">
    <property type="component" value="Unassembled WGS sequence"/>
</dbReference>
<accession>A0A9Q0JD25</accession>
<feature type="compositionally biased region" description="Basic residues" evidence="1">
    <location>
        <begin position="558"/>
        <end position="573"/>
    </location>
</feature>
<sequence length="734" mass="82373">MMEPKNLSSDLHAFKQLYGLLQHGGTEICFLGERARVLLKTMLDDAVAKLLECCSKIMASTPFGASNTSCSSSQSMLPEAVPDQKPLLESSSMVKASGGAIQVWDINSSLRKLNPWRNEKQSISTRKLEYEVSELSKPSISSRKTASRKHHCRVCQKSIKKTHNSVKNSADGVYREESHAAAYWIDEHAREAVKQEQDKIIHVTGDQKKRKQYKNFEIGSFHSVTSSVGEPSSLLGTDFGKVRSQYVIEEKVSYFSKEVDDAIKSIECGISSLEPVHGVVDPTKLNCPVSEHSLCKMDNSVSPMVTQNKVEAENLFTMDEVHPAKTPNVKAMVNRIESMSRETNQNNRHIRNQTNQHDQGLRFPPTQLARKPPAKAAKSTNLTRVHDSIDQLKGEKKSKPSVLAQSVGSRTSAHRHPRPMVRPTLLDFEDYRKKGIKNGLHQDPEFESEASDSARSGFYSYSTTSRQEASSSSNDIRSINSSRSSGSISQSIDRSSRSRSIGGSRNRSIGGSSCSGSRNIVHSSSSRSIGSSDTISSNSTGASESLYEDANPPNRGTGPRKRHRSRTSGKKAIGRFRKFKNKLGLIFHHHHHHHHHHHVQNDDEEEEDDDEGDGRHKRSMWKRLNNIFHHQKKQNKHYERQADERMRKSVISNKNHAGHFHALVHGLVNHVKHSKKPKPSRRGIGRVGNAKHGHNRDHWWKMIKQGRGVKLPKKGRVKLGYKNGKAQLRAPRKS</sequence>
<keyword evidence="3" id="KW-1185">Reference proteome</keyword>
<feature type="compositionally biased region" description="Basic and acidic residues" evidence="1">
    <location>
        <begin position="384"/>
        <end position="398"/>
    </location>
</feature>
<gene>
    <name evidence="2" type="ORF">Tsubulata_015891</name>
</gene>
<evidence type="ECO:0000313" key="2">
    <source>
        <dbReference type="EMBL" id="KAJ4837149.1"/>
    </source>
</evidence>
<comment type="caution">
    <text evidence="2">The sequence shown here is derived from an EMBL/GenBank/DDBJ whole genome shotgun (WGS) entry which is preliminary data.</text>
</comment>
<reference evidence="2" key="1">
    <citation type="submission" date="2022-02" db="EMBL/GenBank/DDBJ databases">
        <authorList>
            <person name="Henning P.M."/>
            <person name="McCubbin A.G."/>
            <person name="Shore J.S."/>
        </authorList>
    </citation>
    <scope>NUCLEOTIDE SEQUENCE</scope>
    <source>
        <strain evidence="2">F60SS</strain>
        <tissue evidence="2">Leaves</tissue>
    </source>
</reference>
<feature type="compositionally biased region" description="Acidic residues" evidence="1">
    <location>
        <begin position="602"/>
        <end position="612"/>
    </location>
</feature>
<dbReference type="EMBL" id="JAKUCV010003921">
    <property type="protein sequence ID" value="KAJ4837149.1"/>
    <property type="molecule type" value="Genomic_DNA"/>
</dbReference>
<feature type="region of interest" description="Disordered" evidence="1">
    <location>
        <begin position="341"/>
        <end position="573"/>
    </location>
</feature>
<proteinExistence type="predicted"/>
<feature type="compositionally biased region" description="Polar residues" evidence="1">
    <location>
        <begin position="341"/>
        <end position="358"/>
    </location>
</feature>
<dbReference type="AlphaFoldDB" id="A0A9Q0JD25"/>
<feature type="region of interest" description="Disordered" evidence="1">
    <location>
        <begin position="672"/>
        <end position="694"/>
    </location>
</feature>